<dbReference type="GO" id="GO:0007165">
    <property type="term" value="P:signal transduction"/>
    <property type="evidence" value="ECO:0007669"/>
    <property type="project" value="UniProtKB-KW"/>
</dbReference>
<keyword evidence="8" id="KW-0807">Transducer</keyword>
<keyword evidence="11" id="KW-1185">Reference proteome</keyword>
<comment type="caution">
    <text evidence="10">The sequence shown here is derived from an EMBL/GenBank/DDBJ whole genome shotgun (WGS) entry which is preliminary data.</text>
</comment>
<dbReference type="Pfam" id="PF02949">
    <property type="entry name" value="7tm_6"/>
    <property type="match status" value="1"/>
</dbReference>
<comment type="subcellular location">
    <subcellularLocation>
        <location evidence="1">Membrane</location>
        <topology evidence="1">Multi-pass membrane protein</topology>
    </subcellularLocation>
</comment>
<evidence type="ECO:0000256" key="9">
    <source>
        <dbReference type="SAM" id="Phobius"/>
    </source>
</evidence>
<evidence type="ECO:0000256" key="1">
    <source>
        <dbReference type="ARBA" id="ARBA00004141"/>
    </source>
</evidence>
<feature type="transmembrane region" description="Helical" evidence="9">
    <location>
        <begin position="94"/>
        <end position="112"/>
    </location>
</feature>
<name>A0A4C1WLG4_EUMVA</name>
<dbReference type="GO" id="GO:0005549">
    <property type="term" value="F:odorant binding"/>
    <property type="evidence" value="ECO:0007669"/>
    <property type="project" value="InterPro"/>
</dbReference>
<feature type="transmembrane region" description="Helical" evidence="9">
    <location>
        <begin position="35"/>
        <end position="54"/>
    </location>
</feature>
<evidence type="ECO:0000256" key="5">
    <source>
        <dbReference type="ARBA" id="ARBA00022989"/>
    </source>
</evidence>
<evidence type="ECO:0000256" key="7">
    <source>
        <dbReference type="ARBA" id="ARBA00023170"/>
    </source>
</evidence>
<dbReference type="InterPro" id="IPR004117">
    <property type="entry name" value="7tm6_olfct_rcpt"/>
</dbReference>
<keyword evidence="7" id="KW-0675">Receptor</keyword>
<keyword evidence="6 9" id="KW-0472">Membrane</keyword>
<dbReference type="GO" id="GO:0016020">
    <property type="term" value="C:membrane"/>
    <property type="evidence" value="ECO:0007669"/>
    <property type="project" value="UniProtKB-SubCell"/>
</dbReference>
<gene>
    <name evidence="10" type="ORF">EVAR_34128_1</name>
</gene>
<evidence type="ECO:0000313" key="10">
    <source>
        <dbReference type="EMBL" id="GBP51342.1"/>
    </source>
</evidence>
<reference evidence="10 11" key="1">
    <citation type="journal article" date="2019" name="Commun. Biol.">
        <title>The bagworm genome reveals a unique fibroin gene that provides high tensile strength.</title>
        <authorList>
            <person name="Kono N."/>
            <person name="Nakamura H."/>
            <person name="Ohtoshi R."/>
            <person name="Tomita M."/>
            <person name="Numata K."/>
            <person name="Arakawa K."/>
        </authorList>
    </citation>
    <scope>NUCLEOTIDE SEQUENCE [LARGE SCALE GENOMIC DNA]</scope>
</reference>
<evidence type="ECO:0000256" key="6">
    <source>
        <dbReference type="ARBA" id="ARBA00023136"/>
    </source>
</evidence>
<sequence length="268" mass="30747">MQPVRAGTVVRIVSSGGSPGYRRRCVSVNDLVDRFSYYFTVATVAMNYVATLVYNAPASYDNYQVGAFTHNRVENSTLEFTVYYSFPKINQEEMFIPFTLINFYLSCAVGSFHCLLDLYLSLAVFQIIGHLYILKHSLSGIPRPKNKTFIEVYDMPIAVEMFDVEENRQVYKYISECISHHCTIIRFTDEVSVLFGPTIACSYLFHLGCCLSLLQVLSGVRIDVRYHTESEARSSAHREPRSQLKNLTIDENSNRLRGKSRKRLQFYS</sequence>
<keyword evidence="3 9" id="KW-0812">Transmembrane</keyword>
<dbReference type="OrthoDB" id="6678752at2759"/>
<keyword evidence="2" id="KW-0716">Sensory transduction</keyword>
<dbReference type="GO" id="GO:0004984">
    <property type="term" value="F:olfactory receptor activity"/>
    <property type="evidence" value="ECO:0007669"/>
    <property type="project" value="InterPro"/>
</dbReference>
<dbReference type="Proteomes" id="UP000299102">
    <property type="component" value="Unassembled WGS sequence"/>
</dbReference>
<evidence type="ECO:0000256" key="4">
    <source>
        <dbReference type="ARBA" id="ARBA00022725"/>
    </source>
</evidence>
<accession>A0A4C1WLG4</accession>
<keyword evidence="5 9" id="KW-1133">Transmembrane helix</keyword>
<organism evidence="10 11">
    <name type="scientific">Eumeta variegata</name>
    <name type="common">Bagworm moth</name>
    <name type="synonym">Eumeta japonica</name>
    <dbReference type="NCBI Taxonomy" id="151549"/>
    <lineage>
        <taxon>Eukaryota</taxon>
        <taxon>Metazoa</taxon>
        <taxon>Ecdysozoa</taxon>
        <taxon>Arthropoda</taxon>
        <taxon>Hexapoda</taxon>
        <taxon>Insecta</taxon>
        <taxon>Pterygota</taxon>
        <taxon>Neoptera</taxon>
        <taxon>Endopterygota</taxon>
        <taxon>Lepidoptera</taxon>
        <taxon>Glossata</taxon>
        <taxon>Ditrysia</taxon>
        <taxon>Tineoidea</taxon>
        <taxon>Psychidae</taxon>
        <taxon>Oiketicinae</taxon>
        <taxon>Eumeta</taxon>
    </lineage>
</organism>
<evidence type="ECO:0000256" key="2">
    <source>
        <dbReference type="ARBA" id="ARBA00022606"/>
    </source>
</evidence>
<dbReference type="EMBL" id="BGZK01000579">
    <property type="protein sequence ID" value="GBP51342.1"/>
    <property type="molecule type" value="Genomic_DNA"/>
</dbReference>
<dbReference type="AlphaFoldDB" id="A0A4C1WLG4"/>
<keyword evidence="4" id="KW-0552">Olfaction</keyword>
<evidence type="ECO:0000256" key="8">
    <source>
        <dbReference type="ARBA" id="ARBA00023224"/>
    </source>
</evidence>
<evidence type="ECO:0000313" key="11">
    <source>
        <dbReference type="Proteomes" id="UP000299102"/>
    </source>
</evidence>
<protein>
    <submittedName>
        <fullName evidence="10">Uncharacterized protein</fullName>
    </submittedName>
</protein>
<proteinExistence type="predicted"/>
<evidence type="ECO:0000256" key="3">
    <source>
        <dbReference type="ARBA" id="ARBA00022692"/>
    </source>
</evidence>